<organism evidence="1 2">
    <name type="scientific">Jeotgalibacillus campisalis</name>
    <dbReference type="NCBI Taxonomy" id="220754"/>
    <lineage>
        <taxon>Bacteria</taxon>
        <taxon>Bacillati</taxon>
        <taxon>Bacillota</taxon>
        <taxon>Bacilli</taxon>
        <taxon>Bacillales</taxon>
        <taxon>Caryophanaceae</taxon>
        <taxon>Jeotgalibacillus</taxon>
    </lineage>
</organism>
<gene>
    <name evidence="1" type="ORF">KR50_10820</name>
</gene>
<protein>
    <submittedName>
        <fullName evidence="1">Uncharacterized protein</fullName>
    </submittedName>
</protein>
<dbReference type="PATRIC" id="fig|220754.4.peg.1101"/>
<reference evidence="1 2" key="1">
    <citation type="submission" date="2015-01" db="EMBL/GenBank/DDBJ databases">
        <title>Jeotgalibacillus campisalis genome sequencing.</title>
        <authorList>
            <person name="Goh K.M."/>
            <person name="Chan K.-G."/>
            <person name="Yaakop A.S."/>
            <person name="Ee R."/>
            <person name="Gan H.M."/>
            <person name="Chan C.S."/>
        </authorList>
    </citation>
    <scope>NUCLEOTIDE SEQUENCE [LARGE SCALE GENOMIC DNA]</scope>
    <source>
        <strain evidence="1 2">SF-57</strain>
    </source>
</reference>
<dbReference type="AlphaFoldDB" id="A0A0C2VJK5"/>
<evidence type="ECO:0000313" key="1">
    <source>
        <dbReference type="EMBL" id="KIL49047.1"/>
    </source>
</evidence>
<comment type="caution">
    <text evidence="1">The sequence shown here is derived from an EMBL/GenBank/DDBJ whole genome shotgun (WGS) entry which is preliminary data.</text>
</comment>
<dbReference type="EMBL" id="JXRR01000010">
    <property type="protein sequence ID" value="KIL49047.1"/>
    <property type="molecule type" value="Genomic_DNA"/>
</dbReference>
<keyword evidence="2" id="KW-1185">Reference proteome</keyword>
<name>A0A0C2VJK5_9BACL</name>
<evidence type="ECO:0000313" key="2">
    <source>
        <dbReference type="Proteomes" id="UP000031972"/>
    </source>
</evidence>
<sequence length="62" mass="7249">MYYSFLKGDRFISAPVGDFLTWREVSPFDAYASSESIFHELKKQKSRRTFHKDGVYGDFVCS</sequence>
<accession>A0A0C2VJK5</accession>
<proteinExistence type="predicted"/>
<dbReference type="Proteomes" id="UP000031972">
    <property type="component" value="Unassembled WGS sequence"/>
</dbReference>